<keyword evidence="2" id="KW-1185">Reference proteome</keyword>
<name>A0ACC3AEI8_9EURO</name>
<proteinExistence type="predicted"/>
<sequence>MQGMLERNQIFIGDTGDLGQSIWLKPLGRAFTAGSESKAVDFGWQNPPTPTLDRPPDTRLRASCHCSGVQFEIVPPSDGKRYTARLDTCSSCRRSAGFEIMAWASVPLTKIQMPDGTPLNLSSGTLKEYVSSHGHRRYFCSVCGAKVFIRKDNESCVEVAVGILKAEEGARAEKWLDWIGEVGSIKEATDQDLLDIVRQSLKTWTNG</sequence>
<gene>
    <name evidence="1" type="ORF">H2198_002333</name>
</gene>
<organism evidence="1 2">
    <name type="scientific">Neophaeococcomyces mojaviensis</name>
    <dbReference type="NCBI Taxonomy" id="3383035"/>
    <lineage>
        <taxon>Eukaryota</taxon>
        <taxon>Fungi</taxon>
        <taxon>Dikarya</taxon>
        <taxon>Ascomycota</taxon>
        <taxon>Pezizomycotina</taxon>
        <taxon>Eurotiomycetes</taxon>
        <taxon>Chaetothyriomycetidae</taxon>
        <taxon>Chaetothyriales</taxon>
        <taxon>Chaetothyriales incertae sedis</taxon>
        <taxon>Neophaeococcomyces</taxon>
    </lineage>
</organism>
<dbReference type="Proteomes" id="UP001172386">
    <property type="component" value="Unassembled WGS sequence"/>
</dbReference>
<evidence type="ECO:0000313" key="2">
    <source>
        <dbReference type="Proteomes" id="UP001172386"/>
    </source>
</evidence>
<evidence type="ECO:0000313" key="1">
    <source>
        <dbReference type="EMBL" id="KAJ9660794.1"/>
    </source>
</evidence>
<accession>A0ACC3AEI8</accession>
<dbReference type="EMBL" id="JAPDRQ010000028">
    <property type="protein sequence ID" value="KAJ9660794.1"/>
    <property type="molecule type" value="Genomic_DNA"/>
</dbReference>
<protein>
    <submittedName>
        <fullName evidence="1">Uncharacterized protein</fullName>
    </submittedName>
</protein>
<reference evidence="1" key="1">
    <citation type="submission" date="2022-10" db="EMBL/GenBank/DDBJ databases">
        <title>Culturing micro-colonial fungi from biological soil crusts in the Mojave desert and describing Neophaeococcomyces mojavensis, and introducing the new genera and species Taxawa tesnikishii.</title>
        <authorList>
            <person name="Kurbessoian T."/>
            <person name="Stajich J.E."/>
        </authorList>
    </citation>
    <scope>NUCLEOTIDE SEQUENCE</scope>
    <source>
        <strain evidence="1">JES_112</strain>
    </source>
</reference>
<comment type="caution">
    <text evidence="1">The sequence shown here is derived from an EMBL/GenBank/DDBJ whole genome shotgun (WGS) entry which is preliminary data.</text>
</comment>